<evidence type="ECO:0000256" key="6">
    <source>
        <dbReference type="RuleBase" id="RU366025"/>
    </source>
</evidence>
<evidence type="ECO:0000256" key="4">
    <source>
        <dbReference type="ARBA" id="ARBA00022801"/>
    </source>
</evidence>
<dbReference type="AlphaFoldDB" id="A0A2D3URZ2"/>
<dbReference type="PROSITE" id="PS00973">
    <property type="entry name" value="USP_2"/>
    <property type="match status" value="1"/>
</dbReference>
<evidence type="ECO:0000256" key="1">
    <source>
        <dbReference type="ARBA" id="ARBA00000707"/>
    </source>
</evidence>
<feature type="compositionally biased region" description="Polar residues" evidence="7">
    <location>
        <begin position="968"/>
        <end position="983"/>
    </location>
</feature>
<evidence type="ECO:0000256" key="5">
    <source>
        <dbReference type="ARBA" id="ARBA00022807"/>
    </source>
</evidence>
<dbReference type="Gene3D" id="3.90.70.10">
    <property type="entry name" value="Cysteine proteinases"/>
    <property type="match status" value="1"/>
</dbReference>
<evidence type="ECO:0000256" key="2">
    <source>
        <dbReference type="ARBA" id="ARBA00022670"/>
    </source>
</evidence>
<comment type="catalytic activity">
    <reaction evidence="1 6">
        <text>Thiol-dependent hydrolysis of ester, thioester, amide, peptide and isopeptide bonds formed by the C-terminal Gly of ubiquitin (a 76-residue protein attached to proteins as an intracellular targeting signal).</text>
        <dbReference type="EC" id="3.4.19.12"/>
    </reaction>
</comment>
<dbReference type="InterPro" id="IPR018200">
    <property type="entry name" value="USP_CS"/>
</dbReference>
<feature type="region of interest" description="Disordered" evidence="7">
    <location>
        <begin position="967"/>
        <end position="998"/>
    </location>
</feature>
<dbReference type="InterPro" id="IPR025305">
    <property type="entry name" value="UCH_repeat_domain"/>
</dbReference>
<evidence type="ECO:0000256" key="7">
    <source>
        <dbReference type="SAM" id="MobiDB-lite"/>
    </source>
</evidence>
<protein>
    <recommendedName>
        <fullName evidence="6">Ubiquitin carboxyl-terminal hydrolase</fullName>
        <ecNumber evidence="6">3.4.19.12</ecNumber>
    </recommendedName>
</protein>
<dbReference type="InterPro" id="IPR028889">
    <property type="entry name" value="USP"/>
</dbReference>
<dbReference type="PROSITE" id="PS00972">
    <property type="entry name" value="USP_1"/>
    <property type="match status" value="1"/>
</dbReference>
<dbReference type="EC" id="3.4.19.12" evidence="6"/>
<evidence type="ECO:0000259" key="8">
    <source>
        <dbReference type="PROSITE" id="PS50235"/>
    </source>
</evidence>
<dbReference type="Pfam" id="PF13446">
    <property type="entry name" value="RPT"/>
    <property type="match status" value="2"/>
</dbReference>
<sequence length="998" mass="111830">MHTLQRYLKDALDPAVEKRRLMAANKLFQTTFGMQGRDCNVLLNRMGFTFVPQHGDDEARWNLPNPPPIEDRLGADGSSPREILEDIEAEAVVYVGKLSLAAGESNPVAARGGATLALANREVERVLGAQDYPTFLSLKRPQPNDLRPYFASLGALPNFTDTLLEYAFDRQFDCDPAFSAYYLECLQAISEERGTEQLQIKVAVLQSQDLVSRRDLRAAYRFLDVKQEDTDEQIVNKFNVRQSNCGTQIQEENRQALGKIGIARQSPRLNKAARQELETYDDALSWVGVSRDTETDFVLSMLVQKADESRSDAEMAKKAASIIAKERGESGVIHNWLAGNATGTSSMGVDEALRVLNIEVALKSIDQATLQVIFDSARSDKPGAHTDNAISAIEKHLAAESSRPPELWPVGLTSHGNTCYLNSLLQYYFSIKPLREIVLDYDQYKLDTAAHSEKMERVGQRIITTVEIQGGQKFADDLKYLFERMIKDRQSHIKPEEDLVCRAFLEPKDYALLTSEVRGDKGNGAKPKDTAMEVDEITDKVTAEDTPQSGASSVTLAEEDTAMKDHDSPPTPPGSPAQNATKGDNPEPTEPPPLPPRRFSTTKEQALLKAEQNARQQQDVTEVHDGAMFRLRSGMIAKGMDDRGEQQDQLRDIFEISLRATTVQEDGSETSKMEASSSITTDVPNESTDVYALLDKFFDEQDIPGTNKTTYKTIDTAPPLLQIAIPRIGYDSKRGAFKSEELVLLHDEVYLDRYMDVAGVLPRRRTCWGWRKQLKAWKRERNYLSKTTIEQDGPTVLSECANLLRELGSISDELEDVGMGEGIDVEPDLPDEVESEAASARSRVTKLQQQIDELQASFNEQFGDMKEVKYELAAVFIHRGGNSSGHYWIYIRDFHKNCWRSYNDETVTELSHEELHAATREAKYSNGTPTYAVYVRESEKDYVRPVCRAPEPAPEVVWHDSWAEDASRATNARSNEGTVQEGGNSKWDEQRQVPADGW</sequence>
<dbReference type="GO" id="GO:0043161">
    <property type="term" value="P:proteasome-mediated ubiquitin-dependent protein catabolic process"/>
    <property type="evidence" value="ECO:0007669"/>
    <property type="project" value="InterPro"/>
</dbReference>
<keyword evidence="10" id="KW-1185">Reference proteome</keyword>
<dbReference type="OrthoDB" id="2420415at2759"/>
<dbReference type="InterPro" id="IPR001394">
    <property type="entry name" value="Peptidase_C19_UCH"/>
</dbReference>
<dbReference type="GO" id="GO:0061136">
    <property type="term" value="P:regulation of proteasomal protein catabolic process"/>
    <property type="evidence" value="ECO:0007669"/>
    <property type="project" value="TreeGrafter"/>
</dbReference>
<dbReference type="RefSeq" id="XP_023622217.1">
    <property type="nucleotide sequence ID" value="XM_023766449.1"/>
</dbReference>
<proteinExistence type="inferred from homology"/>
<organism evidence="9 10">
    <name type="scientific">Ramularia collo-cygni</name>
    <dbReference type="NCBI Taxonomy" id="112498"/>
    <lineage>
        <taxon>Eukaryota</taxon>
        <taxon>Fungi</taxon>
        <taxon>Dikarya</taxon>
        <taxon>Ascomycota</taxon>
        <taxon>Pezizomycotina</taxon>
        <taxon>Dothideomycetes</taxon>
        <taxon>Dothideomycetidae</taxon>
        <taxon>Mycosphaerellales</taxon>
        <taxon>Mycosphaerellaceae</taxon>
        <taxon>Ramularia</taxon>
    </lineage>
</organism>
<dbReference type="InterPro" id="IPR044635">
    <property type="entry name" value="UBP14-like"/>
</dbReference>
<dbReference type="SUPFAM" id="SSF54001">
    <property type="entry name" value="Cysteine proteinases"/>
    <property type="match status" value="1"/>
</dbReference>
<dbReference type="GO" id="GO:0004843">
    <property type="term" value="F:cysteine-type deubiquitinase activity"/>
    <property type="evidence" value="ECO:0007669"/>
    <property type="project" value="UniProtKB-UniRule"/>
</dbReference>
<dbReference type="Pfam" id="PF00443">
    <property type="entry name" value="UCH"/>
    <property type="match status" value="1"/>
</dbReference>
<feature type="region of interest" description="Disordered" evidence="7">
    <location>
        <begin position="560"/>
        <end position="599"/>
    </location>
</feature>
<name>A0A2D3URZ2_9PEZI</name>
<evidence type="ECO:0000313" key="9">
    <source>
        <dbReference type="EMBL" id="CZT15320.1"/>
    </source>
</evidence>
<keyword evidence="3 6" id="KW-0833">Ubl conjugation pathway</keyword>
<dbReference type="EMBL" id="FJUY01000001">
    <property type="protein sequence ID" value="CZT15320.1"/>
    <property type="molecule type" value="Genomic_DNA"/>
</dbReference>
<evidence type="ECO:0000256" key="3">
    <source>
        <dbReference type="ARBA" id="ARBA00022786"/>
    </source>
</evidence>
<keyword evidence="5 6" id="KW-0788">Thiol protease</keyword>
<dbReference type="STRING" id="112498.A0A2D3URZ2"/>
<dbReference type="GeneID" id="35596478"/>
<dbReference type="GO" id="GO:0016579">
    <property type="term" value="P:protein deubiquitination"/>
    <property type="evidence" value="ECO:0007669"/>
    <property type="project" value="InterPro"/>
</dbReference>
<comment type="similarity">
    <text evidence="6">Belongs to the peptidase C19 family.</text>
</comment>
<keyword evidence="4 6" id="KW-0378">Hydrolase</keyword>
<dbReference type="PANTHER" id="PTHR43982:SF6">
    <property type="entry name" value="UBIQUITIN CARBOXYL-TERMINAL HYDROLASE 2-RELATED"/>
    <property type="match status" value="1"/>
</dbReference>
<keyword evidence="2 6" id="KW-0645">Protease</keyword>
<accession>A0A2D3URZ2</accession>
<evidence type="ECO:0000313" key="10">
    <source>
        <dbReference type="Proteomes" id="UP000225277"/>
    </source>
</evidence>
<reference evidence="9 10" key="1">
    <citation type="submission" date="2016-03" db="EMBL/GenBank/DDBJ databases">
        <authorList>
            <person name="Ploux O."/>
        </authorList>
    </citation>
    <scope>NUCLEOTIDE SEQUENCE [LARGE SCALE GENOMIC DNA]</scope>
    <source>
        <strain evidence="9 10">URUG2</strain>
    </source>
</reference>
<dbReference type="PANTHER" id="PTHR43982">
    <property type="entry name" value="UBIQUITIN CARBOXYL-TERMINAL HYDROLASE"/>
    <property type="match status" value="1"/>
</dbReference>
<feature type="domain" description="USP" evidence="8">
    <location>
        <begin position="410"/>
        <end position="937"/>
    </location>
</feature>
<gene>
    <name evidence="9" type="ORF">RCC_01183</name>
</gene>
<dbReference type="Proteomes" id="UP000225277">
    <property type="component" value="Unassembled WGS sequence"/>
</dbReference>
<dbReference type="PROSITE" id="PS50235">
    <property type="entry name" value="USP_3"/>
    <property type="match status" value="1"/>
</dbReference>
<dbReference type="InterPro" id="IPR038765">
    <property type="entry name" value="Papain-like_cys_pep_sf"/>
</dbReference>
<dbReference type="GO" id="GO:0070628">
    <property type="term" value="F:proteasome binding"/>
    <property type="evidence" value="ECO:0007669"/>
    <property type="project" value="TreeGrafter"/>
</dbReference>